<gene>
    <name evidence="1" type="ORF">SDC9_190184</name>
</gene>
<evidence type="ECO:0000313" key="1">
    <source>
        <dbReference type="EMBL" id="MPN42627.1"/>
    </source>
</evidence>
<comment type="caution">
    <text evidence="1">The sequence shown here is derived from an EMBL/GenBank/DDBJ whole genome shotgun (WGS) entry which is preliminary data.</text>
</comment>
<name>A0A645HUH8_9ZZZZ</name>
<evidence type="ECO:0008006" key="2">
    <source>
        <dbReference type="Google" id="ProtNLM"/>
    </source>
</evidence>
<accession>A0A645HUH8</accession>
<dbReference type="EMBL" id="VSSQ01100493">
    <property type="protein sequence ID" value="MPN42627.1"/>
    <property type="molecule type" value="Genomic_DNA"/>
</dbReference>
<sequence>MLELAGDKVPALGSDFDGAKTPPFLQSVADEAGLYDAICRSSLGKTLADRIFFDNAYEFFKKFD</sequence>
<organism evidence="1">
    <name type="scientific">bioreactor metagenome</name>
    <dbReference type="NCBI Taxonomy" id="1076179"/>
    <lineage>
        <taxon>unclassified sequences</taxon>
        <taxon>metagenomes</taxon>
        <taxon>ecological metagenomes</taxon>
    </lineage>
</organism>
<dbReference type="InterPro" id="IPR032466">
    <property type="entry name" value="Metal_Hydrolase"/>
</dbReference>
<protein>
    <recommendedName>
        <fullName evidence="2">Amidohydrolase-related domain-containing protein</fullName>
    </recommendedName>
</protein>
<proteinExistence type="predicted"/>
<dbReference type="SUPFAM" id="SSF51556">
    <property type="entry name" value="Metallo-dependent hydrolases"/>
    <property type="match status" value="1"/>
</dbReference>
<dbReference type="AlphaFoldDB" id="A0A645HUH8"/>
<dbReference type="Gene3D" id="3.20.20.140">
    <property type="entry name" value="Metal-dependent hydrolases"/>
    <property type="match status" value="1"/>
</dbReference>
<reference evidence="1" key="1">
    <citation type="submission" date="2019-08" db="EMBL/GenBank/DDBJ databases">
        <authorList>
            <person name="Kucharzyk K."/>
            <person name="Murdoch R.W."/>
            <person name="Higgins S."/>
            <person name="Loffler F."/>
        </authorList>
    </citation>
    <scope>NUCLEOTIDE SEQUENCE</scope>
</reference>